<keyword evidence="2 11" id="KW-1003">Cell membrane</keyword>
<comment type="caution">
    <text evidence="13">The sequence shown here is derived from an EMBL/GenBank/DDBJ whole genome shotgun (WGS) entry which is preliminary data.</text>
</comment>
<dbReference type="GO" id="GO:0005524">
    <property type="term" value="F:ATP binding"/>
    <property type="evidence" value="ECO:0007669"/>
    <property type="project" value="UniProtKB-UniRule"/>
</dbReference>
<protein>
    <recommendedName>
        <fullName evidence="11">Potassium-transporting ATPase KdpC subunit</fullName>
    </recommendedName>
    <alternativeName>
        <fullName evidence="11">ATP phosphohydrolase [potassium-transporting] C chain</fullName>
    </alternativeName>
    <alternativeName>
        <fullName evidence="11">Potassium-binding and translocating subunit C</fullName>
    </alternativeName>
    <alternativeName>
        <fullName evidence="11">Potassium-translocating ATPase C chain</fullName>
    </alternativeName>
</protein>
<evidence type="ECO:0000256" key="6">
    <source>
        <dbReference type="ARBA" id="ARBA00022840"/>
    </source>
</evidence>
<feature type="compositionally biased region" description="Polar residues" evidence="12">
    <location>
        <begin position="81"/>
        <end position="93"/>
    </location>
</feature>
<evidence type="ECO:0000256" key="3">
    <source>
        <dbReference type="ARBA" id="ARBA00022538"/>
    </source>
</evidence>
<keyword evidence="7 11" id="KW-0630">Potassium</keyword>
<evidence type="ECO:0000256" key="7">
    <source>
        <dbReference type="ARBA" id="ARBA00022958"/>
    </source>
</evidence>
<evidence type="ECO:0000313" key="14">
    <source>
        <dbReference type="Proteomes" id="UP000268313"/>
    </source>
</evidence>
<accession>A0A3A8JMV4</accession>
<dbReference type="PIRSF" id="PIRSF001296">
    <property type="entry name" value="K_ATPase_KdpC"/>
    <property type="match status" value="1"/>
</dbReference>
<evidence type="ECO:0000256" key="11">
    <source>
        <dbReference type="HAMAP-Rule" id="MF_00276"/>
    </source>
</evidence>
<evidence type="ECO:0000313" key="13">
    <source>
        <dbReference type="EMBL" id="RKG96665.1"/>
    </source>
</evidence>
<comment type="subcellular location">
    <subcellularLocation>
        <location evidence="11">Cell membrane</location>
        <topology evidence="11">Single-pass membrane protein</topology>
    </subcellularLocation>
</comment>
<keyword evidence="4 11" id="KW-0812">Transmembrane</keyword>
<sequence>MVSTLLVALRASVVTLVLTGVLYPLAVTGMAQGLFSKEANGSLVRDGQGREVGSALIGQGFTRPDYFQPRPSAAGQGFDATASSGSNLGPTSQKLRERAVAEAERLRRENPGAPGPVPAELVAASGSGLDPHVSPEAALWQVPRVARARGVDPARVSALVRSQVEGRTFGVLGEPRVNVLTLNLAMDRQFGGAASPPATPLGAAEPVSPSPRGGLPGR</sequence>
<dbReference type="NCBIfam" id="NF001454">
    <property type="entry name" value="PRK00315.1"/>
    <property type="match status" value="1"/>
</dbReference>
<comment type="similarity">
    <text evidence="11">Belongs to the KdpC family.</text>
</comment>
<keyword evidence="5 11" id="KW-0547">Nucleotide-binding</keyword>
<dbReference type="HAMAP" id="MF_00276">
    <property type="entry name" value="KdpC"/>
    <property type="match status" value="1"/>
</dbReference>
<comment type="function">
    <text evidence="11">Part of the high-affinity ATP-driven potassium transport (or Kdp) system, which catalyzes the hydrolysis of ATP coupled with the electrogenic transport of potassium into the cytoplasm. This subunit acts as a catalytic chaperone that increases the ATP-binding affinity of the ATP-hydrolyzing subunit KdpB by the formation of a transient KdpB/KdpC/ATP ternary complex.</text>
</comment>
<evidence type="ECO:0000256" key="2">
    <source>
        <dbReference type="ARBA" id="ARBA00022475"/>
    </source>
</evidence>
<evidence type="ECO:0000256" key="9">
    <source>
        <dbReference type="ARBA" id="ARBA00023065"/>
    </source>
</evidence>
<dbReference type="InterPro" id="IPR003820">
    <property type="entry name" value="KdpC"/>
</dbReference>
<proteinExistence type="inferred from homology"/>
<dbReference type="AlphaFoldDB" id="A0A3A8JMV4"/>
<feature type="region of interest" description="Disordered" evidence="12">
    <location>
        <begin position="190"/>
        <end position="218"/>
    </location>
</feature>
<evidence type="ECO:0000256" key="8">
    <source>
        <dbReference type="ARBA" id="ARBA00022989"/>
    </source>
</evidence>
<dbReference type="GO" id="GO:0008556">
    <property type="term" value="F:P-type potassium transmembrane transporter activity"/>
    <property type="evidence" value="ECO:0007669"/>
    <property type="project" value="InterPro"/>
</dbReference>
<keyword evidence="10 11" id="KW-0472">Membrane</keyword>
<keyword evidence="1 11" id="KW-0813">Transport</keyword>
<dbReference type="Pfam" id="PF02669">
    <property type="entry name" value="KdpC"/>
    <property type="match status" value="1"/>
</dbReference>
<dbReference type="PANTHER" id="PTHR30042:SF2">
    <property type="entry name" value="POTASSIUM-TRANSPORTING ATPASE KDPC SUBUNIT"/>
    <property type="match status" value="1"/>
</dbReference>
<dbReference type="RefSeq" id="WP_120606956.1">
    <property type="nucleotide sequence ID" value="NZ_JABFJX010000217.1"/>
</dbReference>
<evidence type="ECO:0000256" key="5">
    <source>
        <dbReference type="ARBA" id="ARBA00022741"/>
    </source>
</evidence>
<keyword evidence="3 11" id="KW-0633">Potassium transport</keyword>
<keyword evidence="14" id="KW-1185">Reference proteome</keyword>
<gene>
    <name evidence="11 13" type="primary">kdpC</name>
    <name evidence="13" type="ORF">D7X32_35305</name>
</gene>
<dbReference type="NCBIfam" id="TIGR00681">
    <property type="entry name" value="kdpC"/>
    <property type="match status" value="1"/>
</dbReference>
<dbReference type="Proteomes" id="UP000268313">
    <property type="component" value="Unassembled WGS sequence"/>
</dbReference>
<evidence type="ECO:0000256" key="12">
    <source>
        <dbReference type="SAM" id="MobiDB-lite"/>
    </source>
</evidence>
<keyword evidence="6 11" id="KW-0067">ATP-binding</keyword>
<dbReference type="GO" id="GO:0005886">
    <property type="term" value="C:plasma membrane"/>
    <property type="evidence" value="ECO:0007669"/>
    <property type="project" value="UniProtKB-SubCell"/>
</dbReference>
<dbReference type="EMBL" id="RAWE01000205">
    <property type="protein sequence ID" value="RKG96665.1"/>
    <property type="molecule type" value="Genomic_DNA"/>
</dbReference>
<comment type="subunit">
    <text evidence="11">The system is composed of three essential subunits: KdpA, KdpB and KdpC.</text>
</comment>
<evidence type="ECO:0000256" key="10">
    <source>
        <dbReference type="ARBA" id="ARBA00023136"/>
    </source>
</evidence>
<name>A0A3A8JMV4_9BACT</name>
<dbReference type="PANTHER" id="PTHR30042">
    <property type="entry name" value="POTASSIUM-TRANSPORTING ATPASE C CHAIN"/>
    <property type="match status" value="1"/>
</dbReference>
<keyword evidence="8 11" id="KW-1133">Transmembrane helix</keyword>
<feature type="region of interest" description="Disordered" evidence="12">
    <location>
        <begin position="68"/>
        <end position="96"/>
    </location>
</feature>
<evidence type="ECO:0000256" key="1">
    <source>
        <dbReference type="ARBA" id="ARBA00022448"/>
    </source>
</evidence>
<evidence type="ECO:0000256" key="4">
    <source>
        <dbReference type="ARBA" id="ARBA00022692"/>
    </source>
</evidence>
<dbReference type="OrthoDB" id="9788285at2"/>
<organism evidence="13 14">
    <name type="scientific">Corallococcus carmarthensis</name>
    <dbReference type="NCBI Taxonomy" id="2316728"/>
    <lineage>
        <taxon>Bacteria</taxon>
        <taxon>Pseudomonadati</taxon>
        <taxon>Myxococcota</taxon>
        <taxon>Myxococcia</taxon>
        <taxon>Myxococcales</taxon>
        <taxon>Cystobacterineae</taxon>
        <taxon>Myxococcaceae</taxon>
        <taxon>Corallococcus</taxon>
    </lineage>
</organism>
<reference evidence="14" key="1">
    <citation type="submission" date="2018-09" db="EMBL/GenBank/DDBJ databases">
        <authorList>
            <person name="Livingstone P.G."/>
            <person name="Whitworth D.E."/>
        </authorList>
    </citation>
    <scope>NUCLEOTIDE SEQUENCE [LARGE SCALE GENOMIC DNA]</scope>
    <source>
        <strain evidence="14">CA043D</strain>
    </source>
</reference>
<keyword evidence="9 11" id="KW-0406">Ion transport</keyword>